<comment type="caution">
    <text evidence="2">The sequence shown here is derived from an EMBL/GenBank/DDBJ whole genome shotgun (WGS) entry which is preliminary data.</text>
</comment>
<feature type="transmembrane region" description="Helical" evidence="1">
    <location>
        <begin position="100"/>
        <end position="124"/>
    </location>
</feature>
<evidence type="ECO:0000313" key="3">
    <source>
        <dbReference type="Proteomes" id="UP000016183"/>
    </source>
</evidence>
<dbReference type="AlphaFoldDB" id="M2BGK7"/>
<accession>M2BGK7</accession>
<evidence type="ECO:0000256" key="1">
    <source>
        <dbReference type="SAM" id="Phobius"/>
    </source>
</evidence>
<reference evidence="2 3" key="1">
    <citation type="submission" date="2012-01" db="EMBL/GenBank/DDBJ databases">
        <title>The Genome Sequence of Treponema denticola SP33.</title>
        <authorList>
            <consortium name="The Broad Institute Genome Sequencing Platform"/>
            <person name="Earl A."/>
            <person name="Ward D."/>
            <person name="Feldgarden M."/>
            <person name="Gevers D."/>
            <person name="Blanton J.M."/>
            <person name="Fenno C.J."/>
            <person name="Baranova O.V."/>
            <person name="Mathney J."/>
            <person name="Dewhirst F.E."/>
            <person name="Izard J."/>
            <person name="Young S.K."/>
            <person name="Zeng Q."/>
            <person name="Gargeya S."/>
            <person name="Fitzgerald M."/>
            <person name="Haas B."/>
            <person name="Abouelleil A."/>
            <person name="Alvarado L."/>
            <person name="Arachchi H.M."/>
            <person name="Berlin A."/>
            <person name="Chapman S.B."/>
            <person name="Gearin G."/>
            <person name="Goldberg J."/>
            <person name="Griggs A."/>
            <person name="Gujja S."/>
            <person name="Hansen M."/>
            <person name="Heiman D."/>
            <person name="Howarth C."/>
            <person name="Larimer J."/>
            <person name="Lui A."/>
            <person name="MacDonald P.J.P."/>
            <person name="McCowen C."/>
            <person name="Montmayeur A."/>
            <person name="Murphy C."/>
            <person name="Neiman D."/>
            <person name="Pearson M."/>
            <person name="Priest M."/>
            <person name="Roberts A."/>
            <person name="Saif S."/>
            <person name="Shea T."/>
            <person name="Sisk P."/>
            <person name="Stolte C."/>
            <person name="Sykes S."/>
            <person name="Wortman J."/>
            <person name="Nusbaum C."/>
            <person name="Birren B."/>
        </authorList>
    </citation>
    <scope>NUCLEOTIDE SEQUENCE [LARGE SCALE GENOMIC DNA]</scope>
    <source>
        <strain evidence="2 3">SP33</strain>
    </source>
</reference>
<dbReference type="HOGENOM" id="CLU_1991672_0_0_12"/>
<proteinExistence type="predicted"/>
<organism evidence="2 3">
    <name type="scientific">Treponema denticola SP33</name>
    <dbReference type="NCBI Taxonomy" id="999437"/>
    <lineage>
        <taxon>Bacteria</taxon>
        <taxon>Pseudomonadati</taxon>
        <taxon>Spirochaetota</taxon>
        <taxon>Spirochaetia</taxon>
        <taxon>Spirochaetales</taxon>
        <taxon>Treponemataceae</taxon>
        <taxon>Treponema</taxon>
    </lineage>
</organism>
<sequence>MLLFDIFFTIFMISHFICIVLIAVFNIRYRYRVSTLLAKYGYNDLAHNISYIIEKRKNYSKPFLSCKDSKFEDKVWKEFYKLKLDKNKGDLYWIHKFYKFLSYFIIYVCGLWCILVIIILILLYC</sequence>
<dbReference type="EMBL" id="AGDZ01000022">
    <property type="protein sequence ID" value="EMB24167.1"/>
    <property type="molecule type" value="Genomic_DNA"/>
</dbReference>
<keyword evidence="1" id="KW-0472">Membrane</keyword>
<keyword evidence="1" id="KW-0812">Transmembrane</keyword>
<evidence type="ECO:0000313" key="2">
    <source>
        <dbReference type="EMBL" id="EMB24167.1"/>
    </source>
</evidence>
<dbReference type="Proteomes" id="UP000016183">
    <property type="component" value="Unassembled WGS sequence"/>
</dbReference>
<feature type="transmembrane region" description="Helical" evidence="1">
    <location>
        <begin position="6"/>
        <end position="27"/>
    </location>
</feature>
<gene>
    <name evidence="2" type="ORF">HMPREF9733_01616</name>
</gene>
<protein>
    <submittedName>
        <fullName evidence="2">Uncharacterized protein</fullName>
    </submittedName>
</protein>
<keyword evidence="1" id="KW-1133">Transmembrane helix</keyword>
<name>M2BGK7_TREDN</name>